<evidence type="ECO:0000256" key="6">
    <source>
        <dbReference type="SAM" id="MobiDB-lite"/>
    </source>
</evidence>
<evidence type="ECO:0000313" key="9">
    <source>
        <dbReference type="Proteomes" id="UP001141434"/>
    </source>
</evidence>
<evidence type="ECO:0000256" key="7">
    <source>
        <dbReference type="SAM" id="Phobius"/>
    </source>
</evidence>
<keyword evidence="3 7" id="KW-0812">Transmembrane</keyword>
<reference evidence="8" key="1">
    <citation type="submission" date="2022-11" db="EMBL/GenBank/DDBJ databases">
        <authorList>
            <person name="Petersen C."/>
        </authorList>
    </citation>
    <scope>NUCLEOTIDE SEQUENCE</scope>
    <source>
        <strain evidence="8">IBT 34128</strain>
    </source>
</reference>
<proteinExistence type="predicted"/>
<evidence type="ECO:0000256" key="4">
    <source>
        <dbReference type="ARBA" id="ARBA00022989"/>
    </source>
</evidence>
<dbReference type="SUPFAM" id="SSF103473">
    <property type="entry name" value="MFS general substrate transporter"/>
    <property type="match status" value="1"/>
</dbReference>
<dbReference type="AlphaFoldDB" id="A0A9W9GAP5"/>
<organism evidence="8 9">
    <name type="scientific">Penicillium alfredii</name>
    <dbReference type="NCBI Taxonomy" id="1506179"/>
    <lineage>
        <taxon>Eukaryota</taxon>
        <taxon>Fungi</taxon>
        <taxon>Dikarya</taxon>
        <taxon>Ascomycota</taxon>
        <taxon>Pezizomycotina</taxon>
        <taxon>Eurotiomycetes</taxon>
        <taxon>Eurotiomycetidae</taxon>
        <taxon>Eurotiales</taxon>
        <taxon>Aspergillaceae</taxon>
        <taxon>Penicillium</taxon>
    </lineage>
</organism>
<dbReference type="Gene3D" id="1.20.1250.20">
    <property type="entry name" value="MFS general substrate transporter like domains"/>
    <property type="match status" value="1"/>
</dbReference>
<dbReference type="OrthoDB" id="2985014at2759"/>
<comment type="caution">
    <text evidence="8">The sequence shown here is derived from an EMBL/GenBank/DDBJ whole genome shotgun (WGS) entry which is preliminary data.</text>
</comment>
<protein>
    <submittedName>
        <fullName evidence="8">MFS general substrate transporter</fullName>
    </submittedName>
</protein>
<sequence length="193" mass="21739">MVTDLGLHLYRGNLEGLDGMEPDDLEVRKRLYMSAFMWDKCVKSTRRDENMLIIPQRSISLCLGRPPSLTELPYSPDGLCNLHRENIGLRFGIFLAGSALANAYSGALAYGLGHVHSSISNWRFLFIIEGVPTVLLAAVTWFWLPDSPSMARFLSSREREIAQEYANNQPGDYKHEGLQLDQLGEASKDYQSK</sequence>
<dbReference type="PANTHER" id="PTHR43791:SF36">
    <property type="entry name" value="TRANSPORTER, PUTATIVE (AFU_ORTHOLOGUE AFUA_6G08340)-RELATED"/>
    <property type="match status" value="1"/>
</dbReference>
<dbReference type="GO" id="GO:0022857">
    <property type="term" value="F:transmembrane transporter activity"/>
    <property type="evidence" value="ECO:0007669"/>
    <property type="project" value="TreeGrafter"/>
</dbReference>
<comment type="subcellular location">
    <subcellularLocation>
        <location evidence="1">Membrane</location>
        <topology evidence="1">Multi-pass membrane protein</topology>
    </subcellularLocation>
</comment>
<dbReference type="EMBL" id="JAPMSZ010000001">
    <property type="protein sequence ID" value="KAJ5115269.1"/>
    <property type="molecule type" value="Genomic_DNA"/>
</dbReference>
<feature type="transmembrane region" description="Helical" evidence="7">
    <location>
        <begin position="91"/>
        <end position="112"/>
    </location>
</feature>
<evidence type="ECO:0000313" key="8">
    <source>
        <dbReference type="EMBL" id="KAJ5115269.1"/>
    </source>
</evidence>
<dbReference type="GO" id="GO:0016020">
    <property type="term" value="C:membrane"/>
    <property type="evidence" value="ECO:0007669"/>
    <property type="project" value="UniProtKB-SubCell"/>
</dbReference>
<keyword evidence="5 7" id="KW-0472">Membrane</keyword>
<dbReference type="Proteomes" id="UP001141434">
    <property type="component" value="Unassembled WGS sequence"/>
</dbReference>
<dbReference type="GeneID" id="81390778"/>
<name>A0A9W9GAP5_9EURO</name>
<feature type="region of interest" description="Disordered" evidence="6">
    <location>
        <begin position="166"/>
        <end position="193"/>
    </location>
</feature>
<dbReference type="PANTHER" id="PTHR43791">
    <property type="entry name" value="PERMEASE-RELATED"/>
    <property type="match status" value="1"/>
</dbReference>
<gene>
    <name evidence="8" type="ORF">NUU61_001028</name>
</gene>
<accession>A0A9W9GAP5</accession>
<keyword evidence="4 7" id="KW-1133">Transmembrane helix</keyword>
<evidence type="ECO:0000256" key="2">
    <source>
        <dbReference type="ARBA" id="ARBA00022448"/>
    </source>
</evidence>
<dbReference type="CDD" id="cd12148">
    <property type="entry name" value="fungal_TF_MHR"/>
    <property type="match status" value="1"/>
</dbReference>
<keyword evidence="9" id="KW-1185">Reference proteome</keyword>
<dbReference type="InterPro" id="IPR036259">
    <property type="entry name" value="MFS_trans_sf"/>
</dbReference>
<keyword evidence="2" id="KW-0813">Transport</keyword>
<evidence type="ECO:0000256" key="3">
    <source>
        <dbReference type="ARBA" id="ARBA00022692"/>
    </source>
</evidence>
<feature type="transmembrane region" description="Helical" evidence="7">
    <location>
        <begin position="124"/>
        <end position="144"/>
    </location>
</feature>
<reference evidence="8" key="2">
    <citation type="journal article" date="2023" name="IMA Fungus">
        <title>Comparative genomic study of the Penicillium genus elucidates a diverse pangenome and 15 lateral gene transfer events.</title>
        <authorList>
            <person name="Petersen C."/>
            <person name="Sorensen T."/>
            <person name="Nielsen M.R."/>
            <person name="Sondergaard T.E."/>
            <person name="Sorensen J.L."/>
            <person name="Fitzpatrick D.A."/>
            <person name="Frisvad J.C."/>
            <person name="Nielsen K.L."/>
        </authorList>
    </citation>
    <scope>NUCLEOTIDE SEQUENCE</scope>
    <source>
        <strain evidence="8">IBT 34128</strain>
    </source>
</reference>
<evidence type="ECO:0000256" key="5">
    <source>
        <dbReference type="ARBA" id="ARBA00023136"/>
    </source>
</evidence>
<dbReference type="RefSeq" id="XP_056516460.1">
    <property type="nucleotide sequence ID" value="XM_056651610.1"/>
</dbReference>
<evidence type="ECO:0000256" key="1">
    <source>
        <dbReference type="ARBA" id="ARBA00004141"/>
    </source>
</evidence>